<feature type="transmembrane region" description="Helical" evidence="1">
    <location>
        <begin position="114"/>
        <end position="136"/>
    </location>
</feature>
<gene>
    <name evidence="2" type="ORF">CLHUN_31090</name>
</gene>
<reference evidence="2 3" key="1">
    <citation type="submission" date="2017-03" db="EMBL/GenBank/DDBJ databases">
        <title>Genome sequence of Clostridium hungatei DSM 14427.</title>
        <authorList>
            <person name="Poehlein A."/>
            <person name="Daniel R."/>
        </authorList>
    </citation>
    <scope>NUCLEOTIDE SEQUENCE [LARGE SCALE GENOMIC DNA]</scope>
    <source>
        <strain evidence="2 3">DSM 14427</strain>
    </source>
</reference>
<feature type="transmembrane region" description="Helical" evidence="1">
    <location>
        <begin position="84"/>
        <end position="108"/>
    </location>
</feature>
<evidence type="ECO:0000313" key="2">
    <source>
        <dbReference type="EMBL" id="OPX42965.1"/>
    </source>
</evidence>
<evidence type="ECO:0000313" key="3">
    <source>
        <dbReference type="Proteomes" id="UP000191554"/>
    </source>
</evidence>
<sequence>MDKKFTIFDFFSEAFNTFSIMIICITLTTYLFGTDAGTISSLYKLGSEGIAVDTIAQFMSAALVLELVKVFWFSEKLIRNMMALWRTVCMVISVIPVMAAFAGIFGWFPLDNLHAWGGFLISFAVCFVLSLGVIYLKARLESRKYEEGFKRYRLEHGLEEKDD</sequence>
<evidence type="ECO:0008006" key="4">
    <source>
        <dbReference type="Google" id="ProtNLM"/>
    </source>
</evidence>
<dbReference type="AlphaFoldDB" id="A0A1V4SHM1"/>
<name>A0A1V4SHM1_RUMHU</name>
<feature type="transmembrane region" description="Helical" evidence="1">
    <location>
        <begin position="7"/>
        <end position="30"/>
    </location>
</feature>
<keyword evidence="1" id="KW-0812">Transmembrane</keyword>
<accession>A0A1V4SHM1</accession>
<comment type="caution">
    <text evidence="2">The sequence shown here is derived from an EMBL/GenBank/DDBJ whole genome shotgun (WGS) entry which is preliminary data.</text>
</comment>
<keyword evidence="1" id="KW-0472">Membrane</keyword>
<protein>
    <recommendedName>
        <fullName evidence="4">DUF3021 family protein</fullName>
    </recommendedName>
</protein>
<dbReference type="STRING" id="48256.CLHUN_31090"/>
<dbReference type="OrthoDB" id="1655781at2"/>
<dbReference type="EMBL" id="MZGX01000022">
    <property type="protein sequence ID" value="OPX42965.1"/>
    <property type="molecule type" value="Genomic_DNA"/>
</dbReference>
<keyword evidence="3" id="KW-1185">Reference proteome</keyword>
<proteinExistence type="predicted"/>
<organism evidence="2 3">
    <name type="scientific">Ruminiclostridium hungatei</name>
    <name type="common">Clostridium hungatei</name>
    <dbReference type="NCBI Taxonomy" id="48256"/>
    <lineage>
        <taxon>Bacteria</taxon>
        <taxon>Bacillati</taxon>
        <taxon>Bacillota</taxon>
        <taxon>Clostridia</taxon>
        <taxon>Eubacteriales</taxon>
        <taxon>Oscillospiraceae</taxon>
        <taxon>Ruminiclostridium</taxon>
    </lineage>
</organism>
<dbReference type="RefSeq" id="WP_080065547.1">
    <property type="nucleotide sequence ID" value="NZ_MZGX01000022.1"/>
</dbReference>
<evidence type="ECO:0000256" key="1">
    <source>
        <dbReference type="SAM" id="Phobius"/>
    </source>
</evidence>
<keyword evidence="1" id="KW-1133">Transmembrane helix</keyword>
<feature type="transmembrane region" description="Helical" evidence="1">
    <location>
        <begin position="50"/>
        <end position="72"/>
    </location>
</feature>
<dbReference type="Proteomes" id="UP000191554">
    <property type="component" value="Unassembled WGS sequence"/>
</dbReference>